<dbReference type="AlphaFoldDB" id="A0AAE3D5N8"/>
<keyword evidence="1" id="KW-1133">Transmembrane helix</keyword>
<comment type="caution">
    <text evidence="2">The sequence shown here is derived from an EMBL/GenBank/DDBJ whole genome shotgun (WGS) entry which is preliminary data.</text>
</comment>
<keyword evidence="3" id="KW-1185">Reference proteome</keyword>
<feature type="transmembrane region" description="Helical" evidence="1">
    <location>
        <begin position="27"/>
        <end position="47"/>
    </location>
</feature>
<dbReference type="Proteomes" id="UP001197795">
    <property type="component" value="Unassembled WGS sequence"/>
</dbReference>
<proteinExistence type="predicted"/>
<reference evidence="2 3" key="1">
    <citation type="submission" date="2021-10" db="EMBL/GenBank/DDBJ databases">
        <title>Anaerobic single-cell dispensing facilitates the cultivation of human gut bacteria.</title>
        <authorList>
            <person name="Afrizal A."/>
        </authorList>
    </citation>
    <scope>NUCLEOTIDE SEQUENCE [LARGE SCALE GENOMIC DNA]</scope>
    <source>
        <strain evidence="2 3">CLA-AA-H273</strain>
    </source>
</reference>
<organism evidence="2 3">
    <name type="scientific">Waltera acetigignens</name>
    <dbReference type="NCBI Taxonomy" id="2981769"/>
    <lineage>
        <taxon>Bacteria</taxon>
        <taxon>Bacillati</taxon>
        <taxon>Bacillota</taxon>
        <taxon>Clostridia</taxon>
        <taxon>Lachnospirales</taxon>
        <taxon>Lachnospiraceae</taxon>
        <taxon>Waltera</taxon>
    </lineage>
</organism>
<evidence type="ECO:0000313" key="2">
    <source>
        <dbReference type="EMBL" id="MCC2118603.1"/>
    </source>
</evidence>
<evidence type="ECO:0000313" key="3">
    <source>
        <dbReference type="Proteomes" id="UP001197795"/>
    </source>
</evidence>
<keyword evidence="1" id="KW-0472">Membrane</keyword>
<dbReference type="RefSeq" id="WP_022312161.1">
    <property type="nucleotide sequence ID" value="NZ_JAJEPV010000005.1"/>
</dbReference>
<protein>
    <submittedName>
        <fullName evidence="2">Uncharacterized protein</fullName>
    </submittedName>
</protein>
<sequence length="218" mass="24565">MKYGKREYRLPKTENRQETEKAESGQVSWVLGLFLILFLAILLYMQLQLAMYKASARYLEDALALSNLASAVIDIREYGSTHKVHITDQEQAYAGYCSAVRENLGLNENYEAVSHKLISGKVEIRNYIIYNVTGTKVQVWERNGDGRILEWEGTLGEVRTPGGQTIENTGVYSEITYPVEGFLGITVTAEKSKLVDVVSEYMGEETNEKTEDESGVEE</sequence>
<name>A0AAE3D5N8_9FIRM</name>
<dbReference type="EMBL" id="JAJEPV010000005">
    <property type="protein sequence ID" value="MCC2118603.1"/>
    <property type="molecule type" value="Genomic_DNA"/>
</dbReference>
<gene>
    <name evidence="2" type="ORF">LKD75_03175</name>
</gene>
<keyword evidence="1" id="KW-0812">Transmembrane</keyword>
<accession>A0AAE3D5N8</accession>
<evidence type="ECO:0000256" key="1">
    <source>
        <dbReference type="SAM" id="Phobius"/>
    </source>
</evidence>